<protein>
    <submittedName>
        <fullName evidence="1">Cytochrome c biogenesis FN</fullName>
    </submittedName>
</protein>
<sequence length="47" mass="5160">MAIGDKSSSVRNWIDRFVSSVIIKAHGAVTELVIYSSLLPEIISWAV</sequence>
<dbReference type="AlphaFoldDB" id="A0A392S4R5"/>
<name>A0A392S4R5_9FABA</name>
<feature type="non-terminal residue" evidence="1">
    <location>
        <position position="47"/>
    </location>
</feature>
<comment type="caution">
    <text evidence="1">The sequence shown here is derived from an EMBL/GenBank/DDBJ whole genome shotgun (WGS) entry which is preliminary data.</text>
</comment>
<keyword evidence="2" id="KW-1185">Reference proteome</keyword>
<organism evidence="1 2">
    <name type="scientific">Trifolium medium</name>
    <dbReference type="NCBI Taxonomy" id="97028"/>
    <lineage>
        <taxon>Eukaryota</taxon>
        <taxon>Viridiplantae</taxon>
        <taxon>Streptophyta</taxon>
        <taxon>Embryophyta</taxon>
        <taxon>Tracheophyta</taxon>
        <taxon>Spermatophyta</taxon>
        <taxon>Magnoliopsida</taxon>
        <taxon>eudicotyledons</taxon>
        <taxon>Gunneridae</taxon>
        <taxon>Pentapetalae</taxon>
        <taxon>rosids</taxon>
        <taxon>fabids</taxon>
        <taxon>Fabales</taxon>
        <taxon>Fabaceae</taxon>
        <taxon>Papilionoideae</taxon>
        <taxon>50 kb inversion clade</taxon>
        <taxon>NPAAA clade</taxon>
        <taxon>Hologalegina</taxon>
        <taxon>IRL clade</taxon>
        <taxon>Trifolieae</taxon>
        <taxon>Trifolium</taxon>
    </lineage>
</organism>
<dbReference type="EMBL" id="LXQA010310082">
    <property type="protein sequence ID" value="MCI42866.1"/>
    <property type="molecule type" value="Genomic_DNA"/>
</dbReference>
<dbReference type="Proteomes" id="UP000265520">
    <property type="component" value="Unassembled WGS sequence"/>
</dbReference>
<evidence type="ECO:0000313" key="2">
    <source>
        <dbReference type="Proteomes" id="UP000265520"/>
    </source>
</evidence>
<evidence type="ECO:0000313" key="1">
    <source>
        <dbReference type="EMBL" id="MCI42866.1"/>
    </source>
</evidence>
<reference evidence="1 2" key="1">
    <citation type="journal article" date="2018" name="Front. Plant Sci.">
        <title>Red Clover (Trifolium pratense) and Zigzag Clover (T. medium) - A Picture of Genomic Similarities and Differences.</title>
        <authorList>
            <person name="Dluhosova J."/>
            <person name="Istvanek J."/>
            <person name="Nedelnik J."/>
            <person name="Repkova J."/>
        </authorList>
    </citation>
    <scope>NUCLEOTIDE SEQUENCE [LARGE SCALE GENOMIC DNA]</scope>
    <source>
        <strain evidence="2">cv. 10/8</strain>
        <tissue evidence="1">Leaf</tissue>
    </source>
</reference>
<accession>A0A392S4R5</accession>
<proteinExistence type="predicted"/>